<gene>
    <name evidence="1" type="ORF">SAMN05661044_00141</name>
</gene>
<sequence>MAKKLSDIEKEVVDSTESFIRYLDKAVDKDTMSILHAINQETDLLIFSGIIRNFFLGISTNRDLDITLEKKIDVIKYFRGWEIKYNSYGGYKLFNGSLDIDLWFIEDSWAFNHYQKQLGFQLDRKIPDTVFFNFSAVAFSFRQKKFYFTKHFVRFLRDKKIDIVSKDNANNMLCVVNTLYYSDKYKLKISENLFEYIRDLFKDYPGSYDDVQKKHFGKVLYSKYDIKIRLEKPKFKIVKTRAKKF</sequence>
<evidence type="ECO:0000313" key="1">
    <source>
        <dbReference type="EMBL" id="SEK39605.1"/>
    </source>
</evidence>
<evidence type="ECO:0008006" key="3">
    <source>
        <dbReference type="Google" id="ProtNLM"/>
    </source>
</evidence>
<evidence type="ECO:0000313" key="2">
    <source>
        <dbReference type="Proteomes" id="UP000199421"/>
    </source>
</evidence>
<name>A0A1H7GUQ3_OLID1</name>
<dbReference type="Proteomes" id="UP000199421">
    <property type="component" value="Unassembled WGS sequence"/>
</dbReference>
<proteinExistence type="predicted"/>
<reference evidence="2" key="1">
    <citation type="submission" date="2016-10" db="EMBL/GenBank/DDBJ databases">
        <authorList>
            <person name="Varghese N."/>
            <person name="Submissions S."/>
        </authorList>
    </citation>
    <scope>NUCLEOTIDE SEQUENCE [LARGE SCALE GENOMIC DNA]</scope>
    <source>
        <strain evidence="2">DSM 18733</strain>
    </source>
</reference>
<organism evidence="1 2">
    <name type="scientific">Olivibacter domesticus</name>
    <name type="common">Pseudosphingobacterium domesticum</name>
    <dbReference type="NCBI Taxonomy" id="407022"/>
    <lineage>
        <taxon>Bacteria</taxon>
        <taxon>Pseudomonadati</taxon>
        <taxon>Bacteroidota</taxon>
        <taxon>Sphingobacteriia</taxon>
        <taxon>Sphingobacteriales</taxon>
        <taxon>Sphingobacteriaceae</taxon>
        <taxon>Olivibacter</taxon>
    </lineage>
</organism>
<dbReference type="STRING" id="407022.SAMN05661044_00141"/>
<keyword evidence="2" id="KW-1185">Reference proteome</keyword>
<dbReference type="AlphaFoldDB" id="A0A1H7GUQ3"/>
<accession>A0A1H7GUQ3</accession>
<dbReference type="RefSeq" id="WP_093316675.1">
    <property type="nucleotide sequence ID" value="NZ_FOAF01000001.1"/>
</dbReference>
<dbReference type="OrthoDB" id="9805698at2"/>
<protein>
    <recommendedName>
        <fullName evidence="3">Poly A polymerase head domain-containing protein</fullName>
    </recommendedName>
</protein>
<dbReference type="EMBL" id="FOAF01000001">
    <property type="protein sequence ID" value="SEK39605.1"/>
    <property type="molecule type" value="Genomic_DNA"/>
</dbReference>